<accession>A0A077KT40</accession>
<dbReference type="PANTHER" id="PTHR46696">
    <property type="entry name" value="P450, PUTATIVE (EUROFUNG)-RELATED"/>
    <property type="match status" value="1"/>
</dbReference>
<dbReference type="EMBL" id="AB767280">
    <property type="protein sequence ID" value="BAP34747.1"/>
    <property type="molecule type" value="Genomic_DNA"/>
</dbReference>
<dbReference type="GO" id="GO:0016705">
    <property type="term" value="F:oxidoreductase activity, acting on paired donors, with incorporation or reduction of molecular oxygen"/>
    <property type="evidence" value="ECO:0007669"/>
    <property type="project" value="InterPro"/>
</dbReference>
<evidence type="ECO:0000313" key="2">
    <source>
        <dbReference type="EMBL" id="BAP34747.1"/>
    </source>
</evidence>
<organism evidence="2">
    <name type="scientific">Streptomyces sp. ML694-90F3</name>
    <dbReference type="NCBI Taxonomy" id="1265536"/>
    <lineage>
        <taxon>Bacteria</taxon>
        <taxon>Bacillati</taxon>
        <taxon>Actinomycetota</taxon>
        <taxon>Actinomycetes</taxon>
        <taxon>Kitasatosporales</taxon>
        <taxon>Streptomycetaceae</taxon>
        <taxon>Streptomyces</taxon>
    </lineage>
</organism>
<dbReference type="Gene3D" id="1.10.630.10">
    <property type="entry name" value="Cytochrome P450"/>
    <property type="match status" value="1"/>
</dbReference>
<evidence type="ECO:0000256" key="1">
    <source>
        <dbReference type="ARBA" id="ARBA00010617"/>
    </source>
</evidence>
<dbReference type="PRINTS" id="PR00359">
    <property type="entry name" value="BP450"/>
</dbReference>
<dbReference type="InterPro" id="IPR002397">
    <property type="entry name" value="Cyt_P450_B"/>
</dbReference>
<proteinExistence type="inferred from homology"/>
<dbReference type="GO" id="GO:0004497">
    <property type="term" value="F:monooxygenase activity"/>
    <property type="evidence" value="ECO:0007669"/>
    <property type="project" value="InterPro"/>
</dbReference>
<gene>
    <name evidence="2" type="primary">idnO2</name>
</gene>
<sequence>MTRHQVDPRTLPDADLARHLLTVRGVHWMNGDRGAPLALLLRDHAVDRAAVHAGLRDGSPLRQTDLDVWVTAGHATASAVLADPRLTVRDPRTARRRRRPFTLGAGATAKHVLAVDDTVFGLEKGDVERLGALAGPLLDGGEPQSVARGFRELAAVPDGPFDLITDFARPGTAAALAALFALPGEVRDRYAALVGDTAPVLDALLCPPTLAATRALTAAYDQIAEDVDRLVKDGGTPFGDGAPAADVRALCLLVLVGGAQLAVRLIHGTVTALLAEDGAWAAVRDDPALVPAAVDETLRHDPPLRIVSRIAADDTEIAGLPVAAGDQVAVLLDAAGRDPAAFTEPNRFLPGRADRAQPPLLADPAARLLTPLLRLLAFEAVTALAARAPRLAPAGPAIRWLRTPVTGAVARCPVTTGQPPGAA</sequence>
<comment type="similarity">
    <text evidence="1">Belongs to the cytochrome P450 family.</text>
</comment>
<name>A0A077KT40_9ACTN</name>
<dbReference type="SUPFAM" id="SSF48264">
    <property type="entry name" value="Cytochrome P450"/>
    <property type="match status" value="1"/>
</dbReference>
<dbReference type="NCBIfam" id="TIGR04515">
    <property type="entry name" value="P450_rel_GT_act"/>
    <property type="match status" value="1"/>
</dbReference>
<dbReference type="PANTHER" id="PTHR46696:SF1">
    <property type="entry name" value="CYTOCHROME P450 YJIB-RELATED"/>
    <property type="match status" value="1"/>
</dbReference>
<dbReference type="InterPro" id="IPR036396">
    <property type="entry name" value="Cyt_P450_sf"/>
</dbReference>
<protein>
    <submittedName>
        <fullName evidence="2">Cytochrome P450</fullName>
    </submittedName>
</protein>
<dbReference type="InterPro" id="IPR030958">
    <property type="entry name" value="P450-rel_GT_act"/>
</dbReference>
<dbReference type="InterPro" id="IPR001128">
    <property type="entry name" value="Cyt_P450"/>
</dbReference>
<dbReference type="Pfam" id="PF00067">
    <property type="entry name" value="p450"/>
    <property type="match status" value="1"/>
</dbReference>
<reference evidence="2" key="1">
    <citation type="journal article" date="2013" name="J. Antibiot.">
        <title>Identification of the incednine biosynthetic gene cluster: characterization of novel beta-glutamate-beta-decarboxylase IdnL3.</title>
        <authorList>
            <person name="Takaishi M."/>
            <person name="Kudo F."/>
            <person name="Eguchi T."/>
        </authorList>
    </citation>
    <scope>NUCLEOTIDE SEQUENCE</scope>
    <source>
        <strain evidence="2">ML694-90F3</strain>
    </source>
</reference>
<dbReference type="AlphaFoldDB" id="A0A077KT40"/>